<reference evidence="2 3" key="1">
    <citation type="submission" date="2019-07" db="EMBL/GenBank/DDBJ databases">
        <title>Whole genome shotgun sequence of Halobacillus faecis NBRC 103569.</title>
        <authorList>
            <person name="Hosoyama A."/>
            <person name="Uohara A."/>
            <person name="Ohji S."/>
            <person name="Ichikawa N."/>
        </authorList>
    </citation>
    <scope>NUCLEOTIDE SEQUENCE [LARGE SCALE GENOMIC DNA]</scope>
    <source>
        <strain evidence="2 3">NBRC 103569</strain>
    </source>
</reference>
<dbReference type="EMBL" id="BJYD01000028">
    <property type="protein sequence ID" value="GEN54919.1"/>
    <property type="molecule type" value="Genomic_DNA"/>
</dbReference>
<comment type="caution">
    <text evidence="2">The sequence shown here is derived from an EMBL/GenBank/DDBJ whole genome shotgun (WGS) entry which is preliminary data.</text>
</comment>
<keyword evidence="1" id="KW-0812">Transmembrane</keyword>
<name>A0A511WUZ6_9BACI</name>
<dbReference type="AlphaFoldDB" id="A0A511WUZ6"/>
<sequence>MNDTLMSVIIILLVSAGWGAIILRDFDIAKGITKGNGVHLVAAVGFAFLLIWMATSL</sequence>
<dbReference type="RefSeq" id="WP_167506259.1">
    <property type="nucleotide sequence ID" value="NZ_BJYD01000028.1"/>
</dbReference>
<proteinExistence type="predicted"/>
<gene>
    <name evidence="2" type="ORF">HFA01_31810</name>
</gene>
<evidence type="ECO:0000313" key="3">
    <source>
        <dbReference type="Proteomes" id="UP000321886"/>
    </source>
</evidence>
<protein>
    <submittedName>
        <fullName evidence="2">Uncharacterized protein</fullName>
    </submittedName>
</protein>
<keyword evidence="1" id="KW-0472">Membrane</keyword>
<dbReference type="Proteomes" id="UP000321886">
    <property type="component" value="Unassembled WGS sequence"/>
</dbReference>
<evidence type="ECO:0000313" key="2">
    <source>
        <dbReference type="EMBL" id="GEN54919.1"/>
    </source>
</evidence>
<feature type="transmembrane region" description="Helical" evidence="1">
    <location>
        <begin position="6"/>
        <end position="26"/>
    </location>
</feature>
<evidence type="ECO:0000256" key="1">
    <source>
        <dbReference type="SAM" id="Phobius"/>
    </source>
</evidence>
<feature type="transmembrane region" description="Helical" evidence="1">
    <location>
        <begin position="38"/>
        <end position="55"/>
    </location>
</feature>
<accession>A0A511WUZ6</accession>
<keyword evidence="3" id="KW-1185">Reference proteome</keyword>
<keyword evidence="1" id="KW-1133">Transmembrane helix</keyword>
<organism evidence="2 3">
    <name type="scientific">Halobacillus faecis</name>
    <dbReference type="NCBI Taxonomy" id="360184"/>
    <lineage>
        <taxon>Bacteria</taxon>
        <taxon>Bacillati</taxon>
        <taxon>Bacillota</taxon>
        <taxon>Bacilli</taxon>
        <taxon>Bacillales</taxon>
        <taxon>Bacillaceae</taxon>
        <taxon>Halobacillus</taxon>
    </lineage>
</organism>